<evidence type="ECO:0000313" key="1">
    <source>
        <dbReference type="EMBL" id="EJW73556.1"/>
    </source>
</evidence>
<dbReference type="AlphaFoldDB" id="J9DV45"/>
<sequence>MIAMFDFACGSGYSTYLQVRQCIRKTTTRENIRECVSEFSRSSPQIACQSSRKLLACSIPVINEKCGQVGAQFITDYIDKFVNVVDPTCKIGLQQNDKSIRGYNCTIEENARISYCAAPINELTSRIDGLFEGGLQQFLINVKKFGTCICERLQFDQRIQALLGAFDRTPIRAAMHHLKLFNSGW</sequence>
<protein>
    <recommendedName>
        <fullName evidence="3">DUF19 domain-containing protein</fullName>
    </recommendedName>
</protein>
<gene>
    <name evidence="1" type="ORF">WUBG_15535</name>
</gene>
<accession>J9DV45</accession>
<evidence type="ECO:0000313" key="2">
    <source>
        <dbReference type="Proteomes" id="UP000004810"/>
    </source>
</evidence>
<name>J9DV45_WUCBA</name>
<evidence type="ECO:0008006" key="3">
    <source>
        <dbReference type="Google" id="ProtNLM"/>
    </source>
</evidence>
<dbReference type="EMBL" id="ADBV01013845">
    <property type="protein sequence ID" value="EJW73556.1"/>
    <property type="molecule type" value="Genomic_DNA"/>
</dbReference>
<comment type="caution">
    <text evidence="1">The sequence shown here is derived from an EMBL/GenBank/DDBJ whole genome shotgun (WGS) entry which is preliminary data.</text>
</comment>
<dbReference type="PANTHER" id="PTHR37431">
    <property type="entry name" value="PROTEIN CBG06927"/>
    <property type="match status" value="1"/>
</dbReference>
<organism evidence="1 2">
    <name type="scientific">Wuchereria bancrofti</name>
    <dbReference type="NCBI Taxonomy" id="6293"/>
    <lineage>
        <taxon>Eukaryota</taxon>
        <taxon>Metazoa</taxon>
        <taxon>Ecdysozoa</taxon>
        <taxon>Nematoda</taxon>
        <taxon>Chromadorea</taxon>
        <taxon>Rhabditida</taxon>
        <taxon>Spirurina</taxon>
        <taxon>Spiruromorpha</taxon>
        <taxon>Filarioidea</taxon>
        <taxon>Onchocercidae</taxon>
        <taxon>Wuchereria</taxon>
    </lineage>
</organism>
<proteinExistence type="predicted"/>
<dbReference type="PANTHER" id="PTHR37431:SF5">
    <property type="entry name" value="PROTEIN CBG06905"/>
    <property type="match status" value="1"/>
</dbReference>
<reference evidence="2" key="1">
    <citation type="submission" date="2012-08" db="EMBL/GenBank/DDBJ databases">
        <title>The Genome Sequence of Wuchereria bancrofti.</title>
        <authorList>
            <person name="Nutman T.B."/>
            <person name="Fink D.L."/>
            <person name="Russ C."/>
            <person name="Young S."/>
            <person name="Zeng Q."/>
            <person name="Koehrsen M."/>
            <person name="Alvarado L."/>
            <person name="Berlin A."/>
            <person name="Chapman S.B."/>
            <person name="Chen Z."/>
            <person name="Freedman E."/>
            <person name="Gellesch M."/>
            <person name="Goldberg J."/>
            <person name="Griggs A."/>
            <person name="Gujja S."/>
            <person name="Heilman E.R."/>
            <person name="Heiman D."/>
            <person name="Hepburn T."/>
            <person name="Howarth C."/>
            <person name="Jen D."/>
            <person name="Larson L."/>
            <person name="Lewis B."/>
            <person name="Mehta T."/>
            <person name="Park D."/>
            <person name="Pearson M."/>
            <person name="Roberts A."/>
            <person name="Saif S."/>
            <person name="Shea T."/>
            <person name="Shenoy N."/>
            <person name="Sisk P."/>
            <person name="Stolte C."/>
            <person name="Sykes S."/>
            <person name="Walk T."/>
            <person name="White J."/>
            <person name="Yandava C."/>
            <person name="Haas B."/>
            <person name="Henn M.R."/>
            <person name="Nusbaum C."/>
            <person name="Birren B."/>
        </authorList>
    </citation>
    <scope>NUCLEOTIDE SEQUENCE [LARGE SCALE GENOMIC DNA]</scope>
    <source>
        <strain evidence="2">NA</strain>
    </source>
</reference>
<dbReference type="Proteomes" id="UP000004810">
    <property type="component" value="Unassembled WGS sequence"/>
</dbReference>